<keyword evidence="3" id="KW-1185">Reference proteome</keyword>
<dbReference type="STRING" id="1150626.PHAMO_270019"/>
<reference evidence="2 3" key="1">
    <citation type="journal article" date="2012" name="J. Bacteriol.">
        <title>Draft Genome Sequence of the Purple Photosynthetic Bacterium Phaeospirillum molischianum DSM120, a Particularly Versatile Bacterium.</title>
        <authorList>
            <person name="Duquesne K."/>
            <person name="Prima V."/>
            <person name="Ji B."/>
            <person name="Rouy Z."/>
            <person name="Medigue C."/>
            <person name="Talla E."/>
            <person name="Sturgis J.N."/>
        </authorList>
    </citation>
    <scope>NUCLEOTIDE SEQUENCE [LARGE SCALE GENOMIC DNA]</scope>
    <source>
        <strain evidence="3">DSM120</strain>
    </source>
</reference>
<comment type="caution">
    <text evidence="2">The sequence shown here is derived from an EMBL/GenBank/DDBJ whole genome shotgun (WGS) entry which is preliminary data.</text>
</comment>
<dbReference type="Pfam" id="PF09982">
    <property type="entry name" value="LpxR"/>
    <property type="match status" value="1"/>
</dbReference>
<evidence type="ECO:0000256" key="1">
    <source>
        <dbReference type="SAM" id="SignalP"/>
    </source>
</evidence>
<dbReference type="OrthoDB" id="9776275at2"/>
<dbReference type="InterPro" id="IPR037107">
    <property type="entry name" value="Put_OMP_sf"/>
</dbReference>
<name>H8FS40_MAGML</name>
<dbReference type="eggNOG" id="COG3528">
    <property type="taxonomic scope" value="Bacteria"/>
</dbReference>
<dbReference type="InterPro" id="IPR018707">
    <property type="entry name" value="LpxR"/>
</dbReference>
<dbReference type="Proteomes" id="UP000004169">
    <property type="component" value="Unassembled WGS sequence"/>
</dbReference>
<sequence>MLTRSIFVAVAALSVAAGAAQADDAHRFGLLEENDSLYTSYDRHYTQGLRLSYLSPDLAARGSLNAPFDLVGGLLPIFSDAGSAARPRRIAVFLGQSIFTPQNTAVAAADSRDRPYAGWAYLGASLLQESNRGMLENLEFGIGLVGPGALGKMAQNDFHQFIGADTAKGWSGQLHNEPGVMLTYERLWRLPLVEVAGLGVDIVPQLGATIGNVFTYGAGGALIRFGRNLQADYGPARIRPALSGSDYFDSAHLDGDLGFYAFAGVQGRVVGHNIFLDGNTFRDSPNVERKIFVGDLQAGVSVFWSNAVQMIFSAVHRTSEFDGQRSPDVIGTASVAFSL</sequence>
<accession>H8FS40</accession>
<dbReference type="EMBL" id="CAHP01000020">
    <property type="protein sequence ID" value="CCG41178.1"/>
    <property type="molecule type" value="Genomic_DNA"/>
</dbReference>
<gene>
    <name evidence="2" type="ORF">PHAMO_270019</name>
</gene>
<dbReference type="AlphaFoldDB" id="H8FS40"/>
<dbReference type="Gene3D" id="2.40.128.140">
    <property type="entry name" value="Outer membrane protein"/>
    <property type="match status" value="1"/>
</dbReference>
<proteinExistence type="predicted"/>
<feature type="chain" id="PRO_5003612975" evidence="1">
    <location>
        <begin position="23"/>
        <end position="339"/>
    </location>
</feature>
<feature type="signal peptide" evidence="1">
    <location>
        <begin position="1"/>
        <end position="22"/>
    </location>
</feature>
<keyword evidence="1" id="KW-0732">Signal</keyword>
<evidence type="ECO:0000313" key="2">
    <source>
        <dbReference type="EMBL" id="CCG41178.1"/>
    </source>
</evidence>
<evidence type="ECO:0000313" key="3">
    <source>
        <dbReference type="Proteomes" id="UP000004169"/>
    </source>
</evidence>
<protein>
    <submittedName>
        <fullName evidence="2">Protein conserved in bacteria</fullName>
    </submittedName>
</protein>
<dbReference type="RefSeq" id="WP_002728060.1">
    <property type="nucleotide sequence ID" value="NZ_CAHP01000020.1"/>
</dbReference>
<organism evidence="2 3">
    <name type="scientific">Magnetospirillum molischianum DSM 120</name>
    <dbReference type="NCBI Taxonomy" id="1150626"/>
    <lineage>
        <taxon>Bacteria</taxon>
        <taxon>Pseudomonadati</taxon>
        <taxon>Pseudomonadota</taxon>
        <taxon>Alphaproteobacteria</taxon>
        <taxon>Rhodospirillales</taxon>
        <taxon>Rhodospirillaceae</taxon>
        <taxon>Magnetospirillum</taxon>
    </lineage>
</organism>